<protein>
    <submittedName>
        <fullName evidence="1">Uncharacterized protein</fullName>
    </submittedName>
</protein>
<keyword evidence="2" id="KW-1185">Reference proteome</keyword>
<dbReference type="KEGG" id="egl:EGR_00979"/>
<sequence>MEATDTVSLLLIEMEIQFETNGKVSSFLRSAIVTKAPQARQKGRERSDKRKRAFEVKSNLFRCFKELSPFGNKTSLLPENQTQPEKDRDRNLRLHLVDRNYDLTNKVIIHAKLEYCRCKIENSLIQVHNDIRDNGDYDRITDVMTVSTPKTLTNIHKSLKLFLDDFVTKGSIILGKEQKHRPFVLIDMKKPHFTFFKCHNVTRKRTRNNEKGWKGIFSYLGKEAQGVDEPGEVGKEFEDLDQNEFTQNDQFMKEPISMRQYHS</sequence>
<comment type="caution">
    <text evidence="1">The sequence shown here is derived from an EMBL/GenBank/DDBJ whole genome shotgun (WGS) entry which is preliminary data.</text>
</comment>
<reference evidence="1 2" key="1">
    <citation type="journal article" date="2013" name="Nat. Genet.">
        <title>The genome of the hydatid tapeworm Echinococcus granulosus.</title>
        <authorList>
            <person name="Zheng H."/>
            <person name="Zhang W."/>
            <person name="Zhang L."/>
            <person name="Zhang Z."/>
            <person name="Li J."/>
            <person name="Lu G."/>
            <person name="Zhu Y."/>
            <person name="Wang Y."/>
            <person name="Huang Y."/>
            <person name="Liu J."/>
            <person name="Kang H."/>
            <person name="Chen J."/>
            <person name="Wang L."/>
            <person name="Chen A."/>
            <person name="Yu S."/>
            <person name="Gao Z."/>
            <person name="Jin L."/>
            <person name="Gu W."/>
            <person name="Wang Z."/>
            <person name="Zhao L."/>
            <person name="Shi B."/>
            <person name="Wen H."/>
            <person name="Lin R."/>
            <person name="Jones M.K."/>
            <person name="Brejova B."/>
            <person name="Vinar T."/>
            <person name="Zhao G."/>
            <person name="McManus D.P."/>
            <person name="Chen Z."/>
            <person name="Zhou Y."/>
            <person name="Wang S."/>
        </authorList>
    </citation>
    <scope>NUCLEOTIDE SEQUENCE [LARGE SCALE GENOMIC DNA]</scope>
</reference>
<dbReference type="GeneID" id="36336694"/>
<dbReference type="AlphaFoldDB" id="W6URZ4"/>
<gene>
    <name evidence="1" type="ORF">EGR_00979</name>
</gene>
<name>W6URZ4_ECHGR</name>
<dbReference type="Proteomes" id="UP000019149">
    <property type="component" value="Unassembled WGS sequence"/>
</dbReference>
<accession>W6URZ4</accession>
<organism evidence="1 2">
    <name type="scientific">Echinococcus granulosus</name>
    <name type="common">Hydatid tapeworm</name>
    <dbReference type="NCBI Taxonomy" id="6210"/>
    <lineage>
        <taxon>Eukaryota</taxon>
        <taxon>Metazoa</taxon>
        <taxon>Spiralia</taxon>
        <taxon>Lophotrochozoa</taxon>
        <taxon>Platyhelminthes</taxon>
        <taxon>Cestoda</taxon>
        <taxon>Eucestoda</taxon>
        <taxon>Cyclophyllidea</taxon>
        <taxon>Taeniidae</taxon>
        <taxon>Echinococcus</taxon>
        <taxon>Echinococcus granulosus group</taxon>
    </lineage>
</organism>
<evidence type="ECO:0000313" key="2">
    <source>
        <dbReference type="Proteomes" id="UP000019149"/>
    </source>
</evidence>
<dbReference type="EMBL" id="APAU02000003">
    <property type="protein sequence ID" value="EUB64435.1"/>
    <property type="molecule type" value="Genomic_DNA"/>
</dbReference>
<dbReference type="RefSeq" id="XP_024355631.1">
    <property type="nucleotide sequence ID" value="XM_024490228.1"/>
</dbReference>
<proteinExistence type="predicted"/>
<dbReference type="CTD" id="36336694"/>
<evidence type="ECO:0000313" key="1">
    <source>
        <dbReference type="EMBL" id="EUB64435.1"/>
    </source>
</evidence>